<dbReference type="AlphaFoldDB" id="A0A177FF03"/>
<name>A0A177FF03_9EURO</name>
<dbReference type="Proteomes" id="UP000077002">
    <property type="component" value="Unassembled WGS sequence"/>
</dbReference>
<accession>A0A177FF03</accession>
<gene>
    <name evidence="1" type="ORF">AYO21_02815</name>
</gene>
<proteinExistence type="predicted"/>
<reference evidence="1 2" key="1">
    <citation type="submission" date="2016-03" db="EMBL/GenBank/DDBJ databases">
        <title>Draft genome sequence of the Fonsecaea monophora CBS 269.37.</title>
        <authorList>
            <person name="Bombassaro A."/>
            <person name="Vinicius W.A."/>
            <person name="De Hoog S."/>
            <person name="Sun J."/>
            <person name="Souza E.M."/>
            <person name="Raittz R.T."/>
            <person name="Costa F."/>
            <person name="Leao A.C."/>
            <person name="Tadra-Sfeir M.Z."/>
            <person name="Baura V."/>
            <person name="Balsanelli E."/>
            <person name="Pedrosa F.O."/>
            <person name="Moreno L.F."/>
            <person name="Steffens M.B."/>
            <person name="Xi L."/>
            <person name="Bocca A.L."/>
            <person name="Felipe M.S."/>
            <person name="Teixeira M."/>
            <person name="Telles Filho F.Q."/>
            <person name="Azevedo C.M."/>
            <person name="Gomes R."/>
            <person name="Vicente V.A."/>
        </authorList>
    </citation>
    <scope>NUCLEOTIDE SEQUENCE [LARGE SCALE GENOMIC DNA]</scope>
    <source>
        <strain evidence="1 2">CBS 269.37</strain>
    </source>
</reference>
<dbReference type="CDD" id="cd01427">
    <property type="entry name" value="HAD_like"/>
    <property type="match status" value="1"/>
</dbReference>
<comment type="caution">
    <text evidence="1">The sequence shown here is derived from an EMBL/GenBank/DDBJ whole genome shotgun (WGS) entry which is preliminary data.</text>
</comment>
<evidence type="ECO:0000313" key="2">
    <source>
        <dbReference type="Proteomes" id="UP000077002"/>
    </source>
</evidence>
<dbReference type="SUPFAM" id="SSF56784">
    <property type="entry name" value="HAD-like"/>
    <property type="match status" value="1"/>
</dbReference>
<dbReference type="Gene3D" id="3.40.50.1000">
    <property type="entry name" value="HAD superfamily/HAD-like"/>
    <property type="match status" value="1"/>
</dbReference>
<dbReference type="InterPro" id="IPR036412">
    <property type="entry name" value="HAD-like_sf"/>
</dbReference>
<protein>
    <submittedName>
        <fullName evidence="1">Uncharacterized protein</fullName>
    </submittedName>
</protein>
<dbReference type="EMBL" id="LVKK01000013">
    <property type="protein sequence ID" value="OAG42864.1"/>
    <property type="molecule type" value="Genomic_DNA"/>
</dbReference>
<dbReference type="GeneID" id="34597988"/>
<dbReference type="InterPro" id="IPR050849">
    <property type="entry name" value="HAD-like_hydrolase_phosphatase"/>
</dbReference>
<evidence type="ECO:0000313" key="1">
    <source>
        <dbReference type="EMBL" id="OAG42864.1"/>
    </source>
</evidence>
<keyword evidence="2" id="KW-1185">Reference proteome</keyword>
<dbReference type="InterPro" id="IPR023214">
    <property type="entry name" value="HAD_sf"/>
</dbReference>
<dbReference type="OrthoDB" id="10255128at2759"/>
<organism evidence="1 2">
    <name type="scientific">Fonsecaea monophora</name>
    <dbReference type="NCBI Taxonomy" id="254056"/>
    <lineage>
        <taxon>Eukaryota</taxon>
        <taxon>Fungi</taxon>
        <taxon>Dikarya</taxon>
        <taxon>Ascomycota</taxon>
        <taxon>Pezizomycotina</taxon>
        <taxon>Eurotiomycetes</taxon>
        <taxon>Chaetothyriomycetidae</taxon>
        <taxon>Chaetothyriales</taxon>
        <taxon>Herpotrichiellaceae</taxon>
        <taxon>Fonsecaea</taxon>
    </lineage>
</organism>
<sequence>MASRFRIRIVLDWDGTLTTRDTLHVVAAIGYRTNKHRVPPPPSWDQIVQAYMADYTCHQDAYRPSRQDRRTIPLESAWLASLRGVEVRSVRRVVDAGIFADVTEGDISMEAEGAVRNGEVRLREGWWDVLTAASPGAGACHSHSHSHVECDASVPVPAAAGSPPIAIISVNWSAAFIRACLTAAATTAPTEAGDLKHEHSSQIQATVVKSLPILANNLLPCSPRDNDYSTTVAPAGGAGIHTSADKLAALQHLQRLHRTRDREDQGESESQGDIVIYVGDSPTDFDCLVSADVGVCVRDEPLGSGQRELQETLERVGVEVRRLDLGEWVRYRRESSRQERGEAGGGCGGGEARVGGDNKKVVVWWVADLREVARFVDAYGRYDRDVT</sequence>
<dbReference type="PANTHER" id="PTHR28181:SF1">
    <property type="entry name" value="COLD TOLERANCE PROTEIN 1"/>
    <property type="match status" value="1"/>
</dbReference>
<dbReference type="RefSeq" id="XP_022514816.1">
    <property type="nucleotide sequence ID" value="XM_022652791.1"/>
</dbReference>
<dbReference type="PANTHER" id="PTHR28181">
    <property type="entry name" value="UPF0655 PROTEIN YCR015C"/>
    <property type="match status" value="1"/>
</dbReference>